<dbReference type="EMBL" id="JACOOH010000008">
    <property type="protein sequence ID" value="MBC5622838.1"/>
    <property type="molecule type" value="Genomic_DNA"/>
</dbReference>
<keyword evidence="5" id="KW-0998">Cell outer membrane</keyword>
<dbReference type="SUPFAM" id="SSF48452">
    <property type="entry name" value="TPR-like"/>
    <property type="match status" value="1"/>
</dbReference>
<comment type="caution">
    <text evidence="8">The sequence shown here is derived from an EMBL/GenBank/DDBJ whole genome shotgun (WGS) entry which is preliminary data.</text>
</comment>
<dbReference type="InterPro" id="IPR012944">
    <property type="entry name" value="SusD_RagB_dom"/>
</dbReference>
<dbReference type="Gene3D" id="1.25.40.390">
    <property type="match status" value="1"/>
</dbReference>
<dbReference type="Proteomes" id="UP000646484">
    <property type="component" value="Unassembled WGS sequence"/>
</dbReference>
<dbReference type="InterPro" id="IPR033985">
    <property type="entry name" value="SusD-like_N"/>
</dbReference>
<accession>A0ABR7D4F2</accession>
<evidence type="ECO:0000256" key="3">
    <source>
        <dbReference type="ARBA" id="ARBA00022729"/>
    </source>
</evidence>
<evidence type="ECO:0000256" key="2">
    <source>
        <dbReference type="ARBA" id="ARBA00006275"/>
    </source>
</evidence>
<feature type="domain" description="RagB/SusD" evidence="6">
    <location>
        <begin position="331"/>
        <end position="506"/>
    </location>
</feature>
<dbReference type="CDD" id="cd08977">
    <property type="entry name" value="SusD"/>
    <property type="match status" value="1"/>
</dbReference>
<evidence type="ECO:0000313" key="9">
    <source>
        <dbReference type="Proteomes" id="UP000646484"/>
    </source>
</evidence>
<keyword evidence="4" id="KW-0472">Membrane</keyword>
<dbReference type="Pfam" id="PF07980">
    <property type="entry name" value="SusD_RagB"/>
    <property type="match status" value="1"/>
</dbReference>
<comment type="subcellular location">
    <subcellularLocation>
        <location evidence="1">Cell outer membrane</location>
    </subcellularLocation>
</comment>
<proteinExistence type="inferred from homology"/>
<protein>
    <submittedName>
        <fullName evidence="8">RagB/SusD family nutrient uptake outer membrane protein</fullName>
    </submittedName>
</protein>
<evidence type="ECO:0000313" key="8">
    <source>
        <dbReference type="EMBL" id="MBC5622838.1"/>
    </source>
</evidence>
<name>A0ABR7D4F2_9BACT</name>
<reference evidence="8 9" key="1">
    <citation type="submission" date="2020-08" db="EMBL/GenBank/DDBJ databases">
        <title>Genome public.</title>
        <authorList>
            <person name="Liu C."/>
            <person name="Sun Q."/>
        </authorList>
    </citation>
    <scope>NUCLEOTIDE SEQUENCE [LARGE SCALE GENOMIC DNA]</scope>
    <source>
        <strain evidence="8 9">NSJ-56</strain>
    </source>
</reference>
<comment type="similarity">
    <text evidence="2">Belongs to the SusD family.</text>
</comment>
<feature type="domain" description="SusD-like N-terminal" evidence="7">
    <location>
        <begin position="77"/>
        <end position="220"/>
    </location>
</feature>
<gene>
    <name evidence="8" type="ORF">H8S64_17240</name>
</gene>
<evidence type="ECO:0000256" key="4">
    <source>
        <dbReference type="ARBA" id="ARBA00023136"/>
    </source>
</evidence>
<keyword evidence="9" id="KW-1185">Reference proteome</keyword>
<dbReference type="Pfam" id="PF14322">
    <property type="entry name" value="SusD-like_3"/>
    <property type="match status" value="1"/>
</dbReference>
<keyword evidence="3" id="KW-0732">Signal</keyword>
<evidence type="ECO:0000256" key="1">
    <source>
        <dbReference type="ARBA" id="ARBA00004442"/>
    </source>
</evidence>
<evidence type="ECO:0000259" key="7">
    <source>
        <dbReference type="Pfam" id="PF14322"/>
    </source>
</evidence>
<sequence length="512" mass="58727">MKKILIVLFAGAIAACSDFLEPKSQSEYIPKEATALNEMLLGEAYPMLSGGDNAKSLLDIVSILDDDVMCTDTPGVINSSVTESNASEFILLRALFSWQPDVCVVAENYESPLKCWGNYYTYILGANAALDYVDGVSGTEDEKNIVKAQALALRGFYYFYLVNIWGESYSQNKAGLGVPLKLTSGLEKRDISRNTVEEVYERILKDLNEAERLYGELPESLRFKKDYRTSLPMVQLLKSRVYLYMEDWKNAAIYAKKVIEDWDFALTDLNNLPKDSYYNFISMDCTEAIWVFGSIAEYMTYLDVNVYIDDPMDDEEHISVKFFNASDKLLKLYTDGDLRKANYVLHERYNDSWGNQYEGNYLAVGKFAINPDHNVAARSGFAHAFRLPEAYLNLAEAAAMDKDDETALWALNELRKMRFAKEKYKSVSGLSGEVLVERIRLERRLELCFEGHRWFDLKRYGTTQVEHQWKMEGKLVQTYLLPENDPFYAFPLSRDVLEQNKSLEQNKLPNPR</sequence>
<dbReference type="PROSITE" id="PS51257">
    <property type="entry name" value="PROKAR_LIPOPROTEIN"/>
    <property type="match status" value="1"/>
</dbReference>
<organism evidence="8 9">
    <name type="scientific">Butyricimonas hominis</name>
    <dbReference type="NCBI Taxonomy" id="2763032"/>
    <lineage>
        <taxon>Bacteria</taxon>
        <taxon>Pseudomonadati</taxon>
        <taxon>Bacteroidota</taxon>
        <taxon>Bacteroidia</taxon>
        <taxon>Bacteroidales</taxon>
        <taxon>Odoribacteraceae</taxon>
        <taxon>Butyricimonas</taxon>
    </lineage>
</organism>
<dbReference type="InterPro" id="IPR011990">
    <property type="entry name" value="TPR-like_helical_dom_sf"/>
</dbReference>
<evidence type="ECO:0000259" key="6">
    <source>
        <dbReference type="Pfam" id="PF07980"/>
    </source>
</evidence>
<dbReference type="RefSeq" id="WP_186977691.1">
    <property type="nucleotide sequence ID" value="NZ_JACOOH010000008.1"/>
</dbReference>
<evidence type="ECO:0000256" key="5">
    <source>
        <dbReference type="ARBA" id="ARBA00023237"/>
    </source>
</evidence>